<evidence type="ECO:0000313" key="2">
    <source>
        <dbReference type="EMBL" id="KAF2119742.1"/>
    </source>
</evidence>
<dbReference type="EMBL" id="ML977315">
    <property type="protein sequence ID" value="KAF2119742.1"/>
    <property type="molecule type" value="Genomic_DNA"/>
</dbReference>
<name>A0A6A5ZJI3_9PLEO</name>
<gene>
    <name evidence="2" type="ORF">BDV96DRAFT_568132</name>
</gene>
<sequence>MSVPFPFTIDETITSPYHIADAAFVLKHGSVLVSSLASSRLRFHSACLPYTGPQLTLSEAYHAFQMLRKIEVDIPNKTDLKLEDVMNALYLGLETAATARGGADAGRGDAMGLKYFVVFPHLRKDIRKDTGLLEKWQKRVLIPAWERAWEEALRLPRDGSSLQSYEDYSSNAVAGQSDLRHADWPVLMEDSRVEALVCSSLDNAWTQMKQAVAEDESLHSLRDMLLIAIVKPAPMTPANDVNKIVDSLDLGTWLRADYVHHAHFKIVSQGPKIPSCTHNADDEEKVNTARNRTRILERMRNRKRDRENAQRMDLKKQKSNGRSRTTSAAPDESSVVVDLTNQ</sequence>
<organism evidence="2 3">
    <name type="scientific">Lophiotrema nucula</name>
    <dbReference type="NCBI Taxonomy" id="690887"/>
    <lineage>
        <taxon>Eukaryota</taxon>
        <taxon>Fungi</taxon>
        <taxon>Dikarya</taxon>
        <taxon>Ascomycota</taxon>
        <taxon>Pezizomycotina</taxon>
        <taxon>Dothideomycetes</taxon>
        <taxon>Pleosporomycetidae</taxon>
        <taxon>Pleosporales</taxon>
        <taxon>Lophiotremataceae</taxon>
        <taxon>Lophiotrema</taxon>
    </lineage>
</organism>
<dbReference type="OrthoDB" id="3706233at2759"/>
<accession>A0A6A5ZJI3</accession>
<dbReference type="AlphaFoldDB" id="A0A6A5ZJI3"/>
<evidence type="ECO:0000256" key="1">
    <source>
        <dbReference type="SAM" id="MobiDB-lite"/>
    </source>
</evidence>
<evidence type="ECO:0000313" key="3">
    <source>
        <dbReference type="Proteomes" id="UP000799770"/>
    </source>
</evidence>
<feature type="region of interest" description="Disordered" evidence="1">
    <location>
        <begin position="298"/>
        <end position="342"/>
    </location>
</feature>
<protein>
    <submittedName>
        <fullName evidence="2">Uncharacterized protein</fullName>
    </submittedName>
</protein>
<reference evidence="2" key="1">
    <citation type="journal article" date="2020" name="Stud. Mycol.">
        <title>101 Dothideomycetes genomes: a test case for predicting lifestyles and emergence of pathogens.</title>
        <authorList>
            <person name="Haridas S."/>
            <person name="Albert R."/>
            <person name="Binder M."/>
            <person name="Bloem J."/>
            <person name="Labutti K."/>
            <person name="Salamov A."/>
            <person name="Andreopoulos B."/>
            <person name="Baker S."/>
            <person name="Barry K."/>
            <person name="Bills G."/>
            <person name="Bluhm B."/>
            <person name="Cannon C."/>
            <person name="Castanera R."/>
            <person name="Culley D."/>
            <person name="Daum C."/>
            <person name="Ezra D."/>
            <person name="Gonzalez J."/>
            <person name="Henrissat B."/>
            <person name="Kuo A."/>
            <person name="Liang C."/>
            <person name="Lipzen A."/>
            <person name="Lutzoni F."/>
            <person name="Magnuson J."/>
            <person name="Mondo S."/>
            <person name="Nolan M."/>
            <person name="Ohm R."/>
            <person name="Pangilinan J."/>
            <person name="Park H.-J."/>
            <person name="Ramirez L."/>
            <person name="Alfaro M."/>
            <person name="Sun H."/>
            <person name="Tritt A."/>
            <person name="Yoshinaga Y."/>
            <person name="Zwiers L.-H."/>
            <person name="Turgeon B."/>
            <person name="Goodwin S."/>
            <person name="Spatafora J."/>
            <person name="Crous P."/>
            <person name="Grigoriev I."/>
        </authorList>
    </citation>
    <scope>NUCLEOTIDE SEQUENCE</scope>
    <source>
        <strain evidence="2">CBS 627.86</strain>
    </source>
</reference>
<dbReference type="Proteomes" id="UP000799770">
    <property type="component" value="Unassembled WGS sequence"/>
</dbReference>
<keyword evidence="3" id="KW-1185">Reference proteome</keyword>
<proteinExistence type="predicted"/>
<feature type="compositionally biased region" description="Basic and acidic residues" evidence="1">
    <location>
        <begin position="298"/>
        <end position="316"/>
    </location>
</feature>